<feature type="region of interest" description="Disordered" evidence="1">
    <location>
        <begin position="1"/>
        <end position="27"/>
    </location>
</feature>
<dbReference type="InterPro" id="IPR007021">
    <property type="entry name" value="DUF659"/>
</dbReference>
<dbReference type="InterPro" id="IPR008906">
    <property type="entry name" value="HATC_C_dom"/>
</dbReference>
<evidence type="ECO:0000259" key="3">
    <source>
        <dbReference type="Pfam" id="PF05699"/>
    </source>
</evidence>
<feature type="domain" description="DUF659" evidence="2">
    <location>
        <begin position="262"/>
        <end position="410"/>
    </location>
</feature>
<proteinExistence type="predicted"/>
<dbReference type="PANTHER" id="PTHR32166:SF123">
    <property type="entry name" value="BED-TYPE DOMAIN-CONTAINING PROTEIN"/>
    <property type="match status" value="1"/>
</dbReference>
<dbReference type="InterPro" id="IPR012337">
    <property type="entry name" value="RNaseH-like_sf"/>
</dbReference>
<dbReference type="Pfam" id="PF05699">
    <property type="entry name" value="Dimer_Tnp_hAT"/>
    <property type="match status" value="1"/>
</dbReference>
<feature type="domain" description="HAT C-terminal dimerisation" evidence="3">
    <location>
        <begin position="654"/>
        <end position="721"/>
    </location>
</feature>
<keyword evidence="5" id="KW-1185">Reference proteome</keyword>
<feature type="region of interest" description="Disordered" evidence="1">
    <location>
        <begin position="42"/>
        <end position="118"/>
    </location>
</feature>
<reference evidence="4 5" key="2">
    <citation type="submission" date="2024-10" db="EMBL/GenBank/DDBJ databases">
        <authorList>
            <person name="Ryan C."/>
        </authorList>
    </citation>
    <scope>NUCLEOTIDE SEQUENCE [LARGE SCALE GENOMIC DNA]</scope>
</reference>
<dbReference type="PANTHER" id="PTHR32166">
    <property type="entry name" value="OSJNBA0013A04.12 PROTEIN"/>
    <property type="match status" value="1"/>
</dbReference>
<evidence type="ECO:0000256" key="1">
    <source>
        <dbReference type="SAM" id="MobiDB-lite"/>
    </source>
</evidence>
<evidence type="ECO:0008006" key="6">
    <source>
        <dbReference type="Google" id="ProtNLM"/>
    </source>
</evidence>
<reference evidence="5" key="1">
    <citation type="submission" date="2024-06" db="EMBL/GenBank/DDBJ databases">
        <authorList>
            <person name="Ryan C."/>
        </authorList>
    </citation>
    <scope>NUCLEOTIDE SEQUENCE [LARGE SCALE GENOMIC DNA]</scope>
</reference>
<accession>A0ABC9AG78</accession>
<dbReference type="AlphaFoldDB" id="A0ABC9AG78"/>
<protein>
    <recommendedName>
        <fullName evidence="6">Transposase</fullName>
    </recommendedName>
</protein>
<evidence type="ECO:0000259" key="2">
    <source>
        <dbReference type="Pfam" id="PF04937"/>
    </source>
</evidence>
<evidence type="ECO:0000313" key="5">
    <source>
        <dbReference type="Proteomes" id="UP001497457"/>
    </source>
</evidence>
<sequence>MSPIGKAKHQPPAPLFKESRLQQDCKAPLAERSTALLLPLFRFEAPREKRPTSKNSATAMVFGMGKRRRSEPESAAQYEDDGADNDVSADGEDIEDAGEEDTIVDLDRDDEATNNGKINPLMDEITMIGGERGKNDGGSKHWRCNHCKKTYKSSLTRVRIHLLGAQPGKKPQIQRCPVLLNDVAKYRTLRDKVKEVDEHSKSGHKMHSSLAQSFGAAERDAVDLKVLKFIAANGISFNVLRSPYYSEMVTAINNAPKGYKGPGSEKARTTLLDALKRNVDNDLSAVRDTWLPQGVSVVSDGWTNIKSKPLINVLASNIRGSCFLYAEDYSGIEKTGEAISEFLLKAIEEIGHRNVVQVVTDNASNCKAAGREIQKVHKHIFWSPCVVHTLNLIFKDFAIKFPWMLETYRVGKAIVNFFQSHTHCLAMFRNNSRLDLLKVAKTRFATHYILLQRLITVREALATTVVTRQWKDWVKSCSSDHQQQTKAIVDTINDEKFWDEVENILAITGPIYSVLRFSDGEGPKMGEIYERMDNMVGEIKDIMTHDDNPHKQDYPEVEDIIMERWEKMNIPLHSLAFALNPKYYDQRYIEKPAPGGFVRKAPNKDPDVMKGVLEALKKIGDDASEQKILREQFSYFISKKGMFAMSSVKLDAYNLDAIDWWEAYGSETPDLAAIATRVLSQPISSSSAERIWSTYEYIHSAKRNKLNAKNADKLVFIHSNLRLLSRVTESYKKGPHSKWDIDPNNSTI</sequence>
<feature type="compositionally biased region" description="Acidic residues" evidence="1">
    <location>
        <begin position="78"/>
        <end position="112"/>
    </location>
</feature>
<evidence type="ECO:0000313" key="4">
    <source>
        <dbReference type="EMBL" id="CAL4975401.1"/>
    </source>
</evidence>
<dbReference type="Proteomes" id="UP001497457">
    <property type="component" value="Chromosome 20rd"/>
</dbReference>
<dbReference type="EMBL" id="OZ075130">
    <property type="protein sequence ID" value="CAL4975401.1"/>
    <property type="molecule type" value="Genomic_DNA"/>
</dbReference>
<gene>
    <name evidence="4" type="ORF">URODEC1_LOCUS53125</name>
</gene>
<dbReference type="SUPFAM" id="SSF53098">
    <property type="entry name" value="Ribonuclease H-like"/>
    <property type="match status" value="1"/>
</dbReference>
<dbReference type="Pfam" id="PF04937">
    <property type="entry name" value="DUF659"/>
    <property type="match status" value="1"/>
</dbReference>
<organism evidence="4 5">
    <name type="scientific">Urochloa decumbens</name>
    <dbReference type="NCBI Taxonomy" id="240449"/>
    <lineage>
        <taxon>Eukaryota</taxon>
        <taxon>Viridiplantae</taxon>
        <taxon>Streptophyta</taxon>
        <taxon>Embryophyta</taxon>
        <taxon>Tracheophyta</taxon>
        <taxon>Spermatophyta</taxon>
        <taxon>Magnoliopsida</taxon>
        <taxon>Liliopsida</taxon>
        <taxon>Poales</taxon>
        <taxon>Poaceae</taxon>
        <taxon>PACMAD clade</taxon>
        <taxon>Panicoideae</taxon>
        <taxon>Panicodae</taxon>
        <taxon>Paniceae</taxon>
        <taxon>Melinidinae</taxon>
        <taxon>Urochloa</taxon>
    </lineage>
</organism>
<name>A0ABC9AG78_9POAL</name>